<dbReference type="RefSeq" id="WP_227305447.1">
    <property type="nucleotide sequence ID" value="NZ_JAESVA010000001.1"/>
</dbReference>
<protein>
    <submittedName>
        <fullName evidence="1">Uncharacterized protein</fullName>
    </submittedName>
</protein>
<accession>A0A964E237</accession>
<proteinExistence type="predicted"/>
<dbReference type="EMBL" id="JAESVA010000001">
    <property type="protein sequence ID" value="MCB8879001.1"/>
    <property type="molecule type" value="Genomic_DNA"/>
</dbReference>
<gene>
    <name evidence="1" type="ORF">ACELLULO517_02055</name>
</gene>
<comment type="caution">
    <text evidence="1">The sequence shown here is derived from an EMBL/GenBank/DDBJ whole genome shotgun (WGS) entry which is preliminary data.</text>
</comment>
<sequence>MDNPVMQPSRILLLAGVVMAGAISLAGLAYAGDSGFKTLRLQLPGGQIAQIELSDSAQQQTEPAPGAVMPVAYSTDAMASPAGNPFAPSSAQTDPFARLDRISAMLDQRQAAMMQAMQIMTGPHLPGMHTLMPAGSNGVSYTFISIANGVGGGCMQSIQITSAGQGLAPHVVRTSAGSCGGPQHGTVAGTPAVSRITRPPALPAPELIRARDVRPIAVPQASQT</sequence>
<organism evidence="1 2">
    <name type="scientific">Acidisoma cellulosilyticum</name>
    <dbReference type="NCBI Taxonomy" id="2802395"/>
    <lineage>
        <taxon>Bacteria</taxon>
        <taxon>Pseudomonadati</taxon>
        <taxon>Pseudomonadota</taxon>
        <taxon>Alphaproteobacteria</taxon>
        <taxon>Acetobacterales</taxon>
        <taxon>Acidocellaceae</taxon>
        <taxon>Acidisoma</taxon>
    </lineage>
</organism>
<dbReference type="Proteomes" id="UP000721844">
    <property type="component" value="Unassembled WGS sequence"/>
</dbReference>
<evidence type="ECO:0000313" key="1">
    <source>
        <dbReference type="EMBL" id="MCB8879001.1"/>
    </source>
</evidence>
<dbReference type="AlphaFoldDB" id="A0A964E237"/>
<reference evidence="1 2" key="1">
    <citation type="journal article" date="2021" name="Microorganisms">
        <title>Acidisoma silvae sp. nov. and Acidisomacellulosilytica sp. nov., Two Acidophilic Bacteria Isolated from Decaying Wood, Hydrolyzing Cellulose and Producing Poly-3-hydroxybutyrate.</title>
        <authorList>
            <person name="Mieszkin S."/>
            <person name="Pouder E."/>
            <person name="Uroz S."/>
            <person name="Simon-Colin C."/>
            <person name="Alain K."/>
        </authorList>
    </citation>
    <scope>NUCLEOTIDE SEQUENCE [LARGE SCALE GENOMIC DNA]</scope>
    <source>
        <strain evidence="1 2">HW T5.17</strain>
    </source>
</reference>
<evidence type="ECO:0000313" key="2">
    <source>
        <dbReference type="Proteomes" id="UP000721844"/>
    </source>
</evidence>
<name>A0A964E237_9PROT</name>
<keyword evidence="2" id="KW-1185">Reference proteome</keyword>